<evidence type="ECO:0000256" key="5">
    <source>
        <dbReference type="ARBA" id="ARBA00015973"/>
    </source>
</evidence>
<dbReference type="PROSITE" id="PS00217">
    <property type="entry name" value="SUGAR_TRANSPORT_2"/>
    <property type="match status" value="1"/>
</dbReference>
<dbReference type="PROSITE" id="PS00216">
    <property type="entry name" value="SUGAR_TRANSPORT_1"/>
    <property type="match status" value="1"/>
</dbReference>
<dbReference type="InterPro" id="IPR003663">
    <property type="entry name" value="Sugar/inositol_transpt"/>
</dbReference>
<dbReference type="CDD" id="cd17432">
    <property type="entry name" value="MFS_GLUT_Class2"/>
    <property type="match status" value="1"/>
</dbReference>
<dbReference type="InterPro" id="IPR036259">
    <property type="entry name" value="MFS_trans_sf"/>
</dbReference>
<feature type="transmembrane region" description="Helical" evidence="15">
    <location>
        <begin position="125"/>
        <end position="145"/>
    </location>
</feature>
<dbReference type="InterPro" id="IPR020846">
    <property type="entry name" value="MFS_dom"/>
</dbReference>
<feature type="transmembrane region" description="Helical" evidence="15">
    <location>
        <begin position="188"/>
        <end position="209"/>
    </location>
</feature>
<dbReference type="Ensembl" id="ENSPKIT00000034389.1">
    <property type="protein sequence ID" value="ENSPKIP00000010264.1"/>
    <property type="gene ID" value="ENSPKIG00000025043.1"/>
</dbReference>
<sequence>MVEEEEKGHARTLVLMVCSAAIGGTLQYGYNIAIINAPTAFIQRFINETCQERWDVQLDFYQVTLVWTLVVSAFSLGGLTGALAGGPMAVFLGRKRALLANNIFLLASAALVLSCQAAGSFEMLVLARFLVGVNSGVSMSVQPMYFSESAPMRLRGVVSLSSAVFTALGVVLGQVAGLTDVLGSEPRWSYLLASNAIPGLLQLLTLPWFPESPRYLLIDRGDREACVLALRRLRGRPVQDSELEEMLQEQAMAGEDARALRPCELLSHRGLRRQLFSVMTTSSAIQLCGNDCIYFYAFYVFQEVGVAASHIQYVTIGTGACELLSSIASSLLIERLGRRPLLVGGYTFMAGWAAVFTVALTLQGTVPGMPYLSMACVFAYILSFGMGPAGVTMILPAEVFGQTARPSAYMISGALMWLNLFLVGMIFPFLVSGLGSFCFVPFGTICLLSSLYVAVMLPETKGKSLREITDEFDKLNLRSGREATSPQE</sequence>
<dbReference type="STRING" id="1676925.ENSPKIP00000010264"/>
<dbReference type="GO" id="GO:0070837">
    <property type="term" value="P:dehydroascorbic acid transport"/>
    <property type="evidence" value="ECO:0007669"/>
    <property type="project" value="TreeGrafter"/>
</dbReference>
<keyword evidence="9 15" id="KW-0812">Transmembrane</keyword>
<reference evidence="17" key="2">
    <citation type="submission" date="2025-09" db="UniProtKB">
        <authorList>
            <consortium name="Ensembl"/>
        </authorList>
    </citation>
    <scope>IDENTIFICATION</scope>
</reference>
<evidence type="ECO:0000259" key="16">
    <source>
        <dbReference type="PROSITE" id="PS50850"/>
    </source>
</evidence>
<dbReference type="GO" id="GO:1990539">
    <property type="term" value="P:fructose import across plasma membrane"/>
    <property type="evidence" value="ECO:0007669"/>
    <property type="project" value="UniProtKB-ARBA"/>
</dbReference>
<keyword evidence="18" id="KW-1185">Reference proteome</keyword>
<feature type="transmembrane region" description="Helical" evidence="15">
    <location>
        <begin position="157"/>
        <end position="176"/>
    </location>
</feature>
<dbReference type="FunFam" id="1.20.1250.20:FF:001511">
    <property type="entry name" value="Solute carrier family 2, facilitated glucose transporter member 5"/>
    <property type="match status" value="1"/>
</dbReference>
<feature type="transmembrane region" description="Helical" evidence="15">
    <location>
        <begin position="340"/>
        <end position="360"/>
    </location>
</feature>
<keyword evidence="6 14" id="KW-0813">Transport</keyword>
<comment type="subcellular location">
    <subcellularLocation>
        <location evidence="2">Cell membrane</location>
        <location evidence="2">Sarcolemma</location>
    </subcellularLocation>
    <subcellularLocation>
        <location evidence="3">Cell membrane</location>
        <topology evidence="3">Multi-pass membrane protein</topology>
    </subcellularLocation>
</comment>
<feature type="transmembrane region" description="Helical" evidence="15">
    <location>
        <begin position="372"/>
        <end position="395"/>
    </location>
</feature>
<evidence type="ECO:0000256" key="15">
    <source>
        <dbReference type="SAM" id="Phobius"/>
    </source>
</evidence>
<protein>
    <recommendedName>
        <fullName evidence="5">Solute carrier family 2, facilitated glucose transporter member 5</fullName>
    </recommendedName>
    <alternativeName>
        <fullName evidence="13">Fructose transporter</fullName>
    </alternativeName>
    <alternativeName>
        <fullName evidence="12">Glucose transporter type 5, small intestine</fullName>
    </alternativeName>
</protein>
<keyword evidence="8" id="KW-0762">Sugar transport</keyword>
<evidence type="ECO:0000256" key="9">
    <source>
        <dbReference type="ARBA" id="ARBA00022692"/>
    </source>
</evidence>
<dbReference type="Proteomes" id="UP000261540">
    <property type="component" value="Unplaced"/>
</dbReference>
<evidence type="ECO:0000313" key="18">
    <source>
        <dbReference type="Proteomes" id="UP000261540"/>
    </source>
</evidence>
<evidence type="ECO:0000256" key="11">
    <source>
        <dbReference type="ARBA" id="ARBA00023136"/>
    </source>
</evidence>
<evidence type="ECO:0000256" key="1">
    <source>
        <dbReference type="ARBA" id="ARBA00000590"/>
    </source>
</evidence>
<accession>A0A3B3QWH7</accession>
<keyword evidence="11 15" id="KW-0472">Membrane</keyword>
<feature type="transmembrane region" description="Helical" evidence="15">
    <location>
        <begin position="12"/>
        <end position="30"/>
    </location>
</feature>
<feature type="transmembrane region" description="Helical" evidence="15">
    <location>
        <begin position="98"/>
        <end position="119"/>
    </location>
</feature>
<evidence type="ECO:0000256" key="13">
    <source>
        <dbReference type="ARBA" id="ARBA00031099"/>
    </source>
</evidence>
<dbReference type="PANTHER" id="PTHR23503:SF22">
    <property type="entry name" value="SOLUTE CARRIER FAMILY 2, FACILITATED GLUCOSE TRANSPORTER MEMBER 11"/>
    <property type="match status" value="1"/>
</dbReference>
<dbReference type="SUPFAM" id="SSF103473">
    <property type="entry name" value="MFS general substrate transporter"/>
    <property type="match status" value="1"/>
</dbReference>
<evidence type="ECO:0000256" key="14">
    <source>
        <dbReference type="RuleBase" id="RU003346"/>
    </source>
</evidence>
<comment type="similarity">
    <text evidence="4">Belongs to the major facilitator superfamily. Sugar transporter (TC 2.A.1.1) family. Glucose transporter subfamily.</text>
</comment>
<keyword evidence="10 15" id="KW-1133">Transmembrane helix</keyword>
<evidence type="ECO:0000256" key="7">
    <source>
        <dbReference type="ARBA" id="ARBA00022475"/>
    </source>
</evidence>
<dbReference type="GO" id="GO:0055056">
    <property type="term" value="F:D-glucose transmembrane transporter activity"/>
    <property type="evidence" value="ECO:0007669"/>
    <property type="project" value="TreeGrafter"/>
</dbReference>
<name>A0A3B3QWH7_9TELE</name>
<dbReference type="InterPro" id="IPR005829">
    <property type="entry name" value="Sugar_transporter_CS"/>
</dbReference>
<proteinExistence type="inferred from homology"/>
<dbReference type="AlphaFoldDB" id="A0A3B3QWH7"/>
<keyword evidence="7" id="KW-1003">Cell membrane</keyword>
<dbReference type="GeneTree" id="ENSGT00940000166161"/>
<comment type="catalytic activity">
    <reaction evidence="1">
        <text>D-fructose(out) = D-fructose(in)</text>
        <dbReference type="Rhea" id="RHEA:60372"/>
        <dbReference type="ChEBI" id="CHEBI:37721"/>
    </reaction>
</comment>
<evidence type="ECO:0000256" key="2">
    <source>
        <dbReference type="ARBA" id="ARBA00004135"/>
    </source>
</evidence>
<dbReference type="GO" id="GO:0042383">
    <property type="term" value="C:sarcolemma"/>
    <property type="evidence" value="ECO:0007669"/>
    <property type="project" value="UniProtKB-SubCell"/>
</dbReference>
<evidence type="ECO:0000256" key="8">
    <source>
        <dbReference type="ARBA" id="ARBA00022597"/>
    </source>
</evidence>
<feature type="transmembrane region" description="Helical" evidence="15">
    <location>
        <begin position="433"/>
        <end position="457"/>
    </location>
</feature>
<dbReference type="NCBIfam" id="TIGR00879">
    <property type="entry name" value="SP"/>
    <property type="match status" value="1"/>
</dbReference>
<dbReference type="InterPro" id="IPR045263">
    <property type="entry name" value="GLUT"/>
</dbReference>
<dbReference type="PROSITE" id="PS50850">
    <property type="entry name" value="MFS"/>
    <property type="match status" value="1"/>
</dbReference>
<dbReference type="GO" id="GO:0005353">
    <property type="term" value="F:fructose transmembrane transporter activity"/>
    <property type="evidence" value="ECO:0007669"/>
    <property type="project" value="UniProtKB-ARBA"/>
</dbReference>
<reference evidence="17" key="1">
    <citation type="submission" date="2025-08" db="UniProtKB">
        <authorList>
            <consortium name="Ensembl"/>
        </authorList>
    </citation>
    <scope>IDENTIFICATION</scope>
</reference>
<feature type="transmembrane region" description="Helical" evidence="15">
    <location>
        <begin position="65"/>
        <end position="86"/>
    </location>
</feature>
<dbReference type="InterPro" id="IPR005828">
    <property type="entry name" value="MFS_sugar_transport-like"/>
</dbReference>
<evidence type="ECO:0000256" key="4">
    <source>
        <dbReference type="ARBA" id="ARBA00007004"/>
    </source>
</evidence>
<dbReference type="Pfam" id="PF00083">
    <property type="entry name" value="Sugar_tr"/>
    <property type="match status" value="1"/>
</dbReference>
<dbReference type="PANTHER" id="PTHR23503">
    <property type="entry name" value="SOLUTE CARRIER FAMILY 2"/>
    <property type="match status" value="1"/>
</dbReference>
<organism evidence="17 18">
    <name type="scientific">Paramormyrops kingsleyae</name>
    <dbReference type="NCBI Taxonomy" id="1676925"/>
    <lineage>
        <taxon>Eukaryota</taxon>
        <taxon>Metazoa</taxon>
        <taxon>Chordata</taxon>
        <taxon>Craniata</taxon>
        <taxon>Vertebrata</taxon>
        <taxon>Euteleostomi</taxon>
        <taxon>Actinopterygii</taxon>
        <taxon>Neopterygii</taxon>
        <taxon>Teleostei</taxon>
        <taxon>Osteoglossocephala</taxon>
        <taxon>Osteoglossomorpha</taxon>
        <taxon>Osteoglossiformes</taxon>
        <taxon>Mormyridae</taxon>
        <taxon>Paramormyrops</taxon>
    </lineage>
</organism>
<dbReference type="GO" id="GO:0046323">
    <property type="term" value="P:D-glucose import"/>
    <property type="evidence" value="ECO:0007669"/>
    <property type="project" value="TreeGrafter"/>
</dbReference>
<feature type="domain" description="Major facilitator superfamily (MFS) profile" evidence="16">
    <location>
        <begin position="17"/>
        <end position="461"/>
    </location>
</feature>
<feature type="transmembrane region" description="Helical" evidence="15">
    <location>
        <begin position="407"/>
        <end position="427"/>
    </location>
</feature>
<dbReference type="Gene3D" id="1.20.1250.20">
    <property type="entry name" value="MFS general substrate transporter like domains"/>
    <property type="match status" value="1"/>
</dbReference>
<dbReference type="PRINTS" id="PR00171">
    <property type="entry name" value="SUGRTRNSPORT"/>
</dbReference>
<evidence type="ECO:0000256" key="3">
    <source>
        <dbReference type="ARBA" id="ARBA00004651"/>
    </source>
</evidence>
<evidence type="ECO:0000256" key="6">
    <source>
        <dbReference type="ARBA" id="ARBA00022448"/>
    </source>
</evidence>
<evidence type="ECO:0000313" key="17">
    <source>
        <dbReference type="Ensembl" id="ENSPKIP00000010264.1"/>
    </source>
</evidence>
<evidence type="ECO:0000256" key="12">
    <source>
        <dbReference type="ARBA" id="ARBA00029961"/>
    </source>
</evidence>
<evidence type="ECO:0000256" key="10">
    <source>
        <dbReference type="ARBA" id="ARBA00022989"/>
    </source>
</evidence>